<dbReference type="PANTHER" id="PTHR40462">
    <property type="entry name" value="CHROMOSOME 1, WHOLE GENOME SHOTGUN SEQUENCE"/>
    <property type="match status" value="1"/>
</dbReference>
<dbReference type="PANTHER" id="PTHR40462:SF1">
    <property type="entry name" value="EXPRESSED PROTEIN"/>
    <property type="match status" value="1"/>
</dbReference>
<evidence type="ECO:0000256" key="1">
    <source>
        <dbReference type="SAM" id="MobiDB-lite"/>
    </source>
</evidence>
<feature type="compositionally biased region" description="Low complexity" evidence="1">
    <location>
        <begin position="73"/>
        <end position="87"/>
    </location>
</feature>
<gene>
    <name evidence="2" type="ORF">FJTKL_11717</name>
</gene>
<feature type="region of interest" description="Disordered" evidence="1">
    <location>
        <begin position="1"/>
        <end position="112"/>
    </location>
</feature>
<dbReference type="EMBL" id="JBAWTH010000058">
    <property type="protein sequence ID" value="KAL2281294.1"/>
    <property type="molecule type" value="Genomic_DNA"/>
</dbReference>
<name>A0ABR4EFR7_9PEZI</name>
<accession>A0ABR4EFR7</accession>
<keyword evidence="3" id="KW-1185">Reference proteome</keyword>
<evidence type="ECO:0000313" key="3">
    <source>
        <dbReference type="Proteomes" id="UP001600888"/>
    </source>
</evidence>
<organism evidence="2 3">
    <name type="scientific">Diaporthe vaccinii</name>
    <dbReference type="NCBI Taxonomy" id="105482"/>
    <lineage>
        <taxon>Eukaryota</taxon>
        <taxon>Fungi</taxon>
        <taxon>Dikarya</taxon>
        <taxon>Ascomycota</taxon>
        <taxon>Pezizomycotina</taxon>
        <taxon>Sordariomycetes</taxon>
        <taxon>Sordariomycetidae</taxon>
        <taxon>Diaporthales</taxon>
        <taxon>Diaporthaceae</taxon>
        <taxon>Diaporthe</taxon>
        <taxon>Diaporthe eres species complex</taxon>
    </lineage>
</organism>
<dbReference type="Proteomes" id="UP001600888">
    <property type="component" value="Unassembled WGS sequence"/>
</dbReference>
<comment type="caution">
    <text evidence="2">The sequence shown here is derived from an EMBL/GenBank/DDBJ whole genome shotgun (WGS) entry which is preliminary data.</text>
</comment>
<sequence length="161" mass="17537">MSRLKSNPGDPSCASVLTLSKHHLRQPPPVNLSDTRISHLHIALNKSRRPRHTSPSAMDFVKNLAGGNKDGEQQQTQQQGEQKSEGGFMSKLNNMAGGGAAGEKKEDGLDKGVDWVQENVLGQGKQDNESAVEQAKDEQISDFIRGQYKNTSGKDFPIADK</sequence>
<proteinExistence type="predicted"/>
<evidence type="ECO:0000313" key="2">
    <source>
        <dbReference type="EMBL" id="KAL2281294.1"/>
    </source>
</evidence>
<protein>
    <submittedName>
        <fullName evidence="2">Uncharacterized protein</fullName>
    </submittedName>
</protein>
<feature type="compositionally biased region" description="Basic and acidic residues" evidence="1">
    <location>
        <begin position="102"/>
        <end position="112"/>
    </location>
</feature>
<reference evidence="2 3" key="1">
    <citation type="submission" date="2024-03" db="EMBL/GenBank/DDBJ databases">
        <title>A high-quality draft genome sequence of Diaporthe vaccinii, a causative agent of upright dieback and viscid rot disease in cranberry plants.</title>
        <authorList>
            <person name="Sarrasin M."/>
            <person name="Lang B.F."/>
            <person name="Burger G."/>
        </authorList>
    </citation>
    <scope>NUCLEOTIDE SEQUENCE [LARGE SCALE GENOMIC DNA]</scope>
    <source>
        <strain evidence="2 3">IS7</strain>
    </source>
</reference>